<dbReference type="InterPro" id="IPR036249">
    <property type="entry name" value="Thioredoxin-like_sf"/>
</dbReference>
<dbReference type="Proteomes" id="UP001196870">
    <property type="component" value="Unassembled WGS sequence"/>
</dbReference>
<dbReference type="Pfam" id="PF13410">
    <property type="entry name" value="GST_C_2"/>
    <property type="match status" value="1"/>
</dbReference>
<dbReference type="CDD" id="cd03047">
    <property type="entry name" value="GST_N_2"/>
    <property type="match status" value="1"/>
</dbReference>
<name>A0ABS5F3M4_9PROT</name>
<dbReference type="SFLD" id="SFLDG01150">
    <property type="entry name" value="Main.1:_Beta-like"/>
    <property type="match status" value="1"/>
</dbReference>
<keyword evidence="4" id="KW-1185">Reference proteome</keyword>
<dbReference type="SUPFAM" id="SSF52833">
    <property type="entry name" value="Thioredoxin-like"/>
    <property type="match status" value="1"/>
</dbReference>
<dbReference type="Pfam" id="PF02798">
    <property type="entry name" value="GST_N"/>
    <property type="match status" value="1"/>
</dbReference>
<dbReference type="EMBL" id="JAAGBB010000030">
    <property type="protein sequence ID" value="MBR0667121.1"/>
    <property type="molecule type" value="Genomic_DNA"/>
</dbReference>
<evidence type="ECO:0000259" key="2">
    <source>
        <dbReference type="PROSITE" id="PS50405"/>
    </source>
</evidence>
<dbReference type="InterPro" id="IPR010987">
    <property type="entry name" value="Glutathione-S-Trfase_C-like"/>
</dbReference>
<dbReference type="SFLD" id="SFLDS00019">
    <property type="entry name" value="Glutathione_Transferase_(cytos"/>
    <property type="match status" value="1"/>
</dbReference>
<evidence type="ECO:0000259" key="1">
    <source>
        <dbReference type="PROSITE" id="PS50404"/>
    </source>
</evidence>
<dbReference type="InterPro" id="IPR040079">
    <property type="entry name" value="Glutathione_S-Trfase"/>
</dbReference>
<feature type="domain" description="GST N-terminal" evidence="1">
    <location>
        <begin position="2"/>
        <end position="84"/>
    </location>
</feature>
<dbReference type="InterPro" id="IPR036282">
    <property type="entry name" value="Glutathione-S-Trfase_C_sf"/>
</dbReference>
<reference evidence="4" key="1">
    <citation type="journal article" date="2021" name="Syst. Appl. Microbiol.">
        <title>Roseomonas hellenica sp. nov., isolated from roots of wild-growing Alkanna tinctoria.</title>
        <authorList>
            <person name="Rat A."/>
            <person name="Naranjo H.D."/>
            <person name="Lebbe L."/>
            <person name="Cnockaert M."/>
            <person name="Krigas N."/>
            <person name="Grigoriadou K."/>
            <person name="Maloupa E."/>
            <person name="Willems A."/>
        </authorList>
    </citation>
    <scope>NUCLEOTIDE SEQUENCE [LARGE SCALE GENOMIC DNA]</scope>
    <source>
        <strain evidence="4">LMG 31523</strain>
    </source>
</reference>
<dbReference type="PROSITE" id="PS50404">
    <property type="entry name" value="GST_NTER"/>
    <property type="match status" value="1"/>
</dbReference>
<dbReference type="SUPFAM" id="SSF47616">
    <property type="entry name" value="GST C-terminal domain-like"/>
    <property type="match status" value="1"/>
</dbReference>
<gene>
    <name evidence="3" type="ORF">GXW71_22365</name>
</gene>
<dbReference type="PANTHER" id="PTHR44051">
    <property type="entry name" value="GLUTATHIONE S-TRANSFERASE-RELATED"/>
    <property type="match status" value="1"/>
</dbReference>
<accession>A0ABS5F3M4</accession>
<dbReference type="RefSeq" id="WP_211854901.1">
    <property type="nucleotide sequence ID" value="NZ_JAAGBB010000030.1"/>
</dbReference>
<organism evidence="3 4">
    <name type="scientific">Plastoroseomonas hellenica</name>
    <dbReference type="NCBI Taxonomy" id="2687306"/>
    <lineage>
        <taxon>Bacteria</taxon>
        <taxon>Pseudomonadati</taxon>
        <taxon>Pseudomonadota</taxon>
        <taxon>Alphaproteobacteria</taxon>
        <taxon>Acetobacterales</taxon>
        <taxon>Acetobacteraceae</taxon>
        <taxon>Plastoroseomonas</taxon>
    </lineage>
</organism>
<feature type="domain" description="GST C-terminal" evidence="2">
    <location>
        <begin position="90"/>
        <end position="210"/>
    </location>
</feature>
<evidence type="ECO:0000313" key="4">
    <source>
        <dbReference type="Proteomes" id="UP001196870"/>
    </source>
</evidence>
<comment type="caution">
    <text evidence="3">The sequence shown here is derived from an EMBL/GenBank/DDBJ whole genome shotgun (WGS) entry which is preliminary data.</text>
</comment>
<dbReference type="PANTHER" id="PTHR44051:SF19">
    <property type="entry name" value="DISULFIDE-BOND OXIDOREDUCTASE YFCG"/>
    <property type="match status" value="1"/>
</dbReference>
<dbReference type="SFLD" id="SFLDG00358">
    <property type="entry name" value="Main_(cytGST)"/>
    <property type="match status" value="1"/>
</dbReference>
<evidence type="ECO:0000313" key="3">
    <source>
        <dbReference type="EMBL" id="MBR0667121.1"/>
    </source>
</evidence>
<sequence>MAPITIWGRASSSNVMKLLWLCEELALPYERIDAGGEFGRTRDPGYLAMNPNALVPTLVEADGFSLWESNAILRYLAATRAPGTAFHPADPRARADAERWMDWQLASLNAPMTPLFIGLVRTPSEKRDAATIAAARDRTEALWAIVDARLTDRSFMTGEALTLADIALGVYVHRWFALPIARREMPALAAWYARLLQREGFREHCAGTLA</sequence>
<proteinExistence type="predicted"/>
<dbReference type="InterPro" id="IPR004045">
    <property type="entry name" value="Glutathione_S-Trfase_N"/>
</dbReference>
<dbReference type="PROSITE" id="PS50405">
    <property type="entry name" value="GST_CTER"/>
    <property type="match status" value="1"/>
</dbReference>
<protein>
    <submittedName>
        <fullName evidence="3">Glutathione S-transferase</fullName>
    </submittedName>
</protein>
<dbReference type="Gene3D" id="1.20.1050.10">
    <property type="match status" value="1"/>
</dbReference>
<dbReference type="Gene3D" id="3.40.30.10">
    <property type="entry name" value="Glutaredoxin"/>
    <property type="match status" value="1"/>
</dbReference>